<evidence type="ECO:0000313" key="2">
    <source>
        <dbReference type="EMBL" id="KAK2095025.1"/>
    </source>
</evidence>
<dbReference type="EMBL" id="JASSZA010000013">
    <property type="protein sequence ID" value="KAK2095025.1"/>
    <property type="molecule type" value="Genomic_DNA"/>
</dbReference>
<comment type="caution">
    <text evidence="2">The sequence shown here is derived from an EMBL/GenBank/DDBJ whole genome shotgun (WGS) entry which is preliminary data.</text>
</comment>
<name>A0ABQ9UE47_SAGOE</name>
<evidence type="ECO:0000256" key="1">
    <source>
        <dbReference type="SAM" id="MobiDB-lite"/>
    </source>
</evidence>
<reference evidence="2 3" key="1">
    <citation type="submission" date="2023-05" db="EMBL/GenBank/DDBJ databases">
        <title>B98-5 Cell Line De Novo Hybrid Assembly: An Optical Mapping Approach.</title>
        <authorList>
            <person name="Kananen K."/>
            <person name="Auerbach J.A."/>
            <person name="Kautto E."/>
            <person name="Blachly J.S."/>
        </authorList>
    </citation>
    <scope>NUCLEOTIDE SEQUENCE [LARGE SCALE GENOMIC DNA]</scope>
    <source>
        <strain evidence="2">B95-8</strain>
        <tissue evidence="2">Cell line</tissue>
    </source>
</reference>
<dbReference type="Proteomes" id="UP001266305">
    <property type="component" value="Unassembled WGS sequence"/>
</dbReference>
<evidence type="ECO:0000313" key="3">
    <source>
        <dbReference type="Proteomes" id="UP001266305"/>
    </source>
</evidence>
<sequence>MPPGNQRELHLVSESICDTCIPLGPGSCEEAKLRVLQFIRETEEMVSASNSSQFPLGESFLVAKGIRLRNEDLGLPPLFPPREAFSEQFLRGSDYAIRLAAQSSECRALQLSYCIPLEKQGFTLSLLSDLEDFVVRLPEAGMSHQTAKQSSPDNICSESEKPSRRRVSPCLPIHSRHSRLSTTSVGWGLSDLCTPNIA</sequence>
<accession>A0ABQ9UE47</accession>
<keyword evidence="3" id="KW-1185">Reference proteome</keyword>
<feature type="compositionally biased region" description="Polar residues" evidence="1">
    <location>
        <begin position="143"/>
        <end position="157"/>
    </location>
</feature>
<gene>
    <name evidence="2" type="ORF">P7K49_026441</name>
</gene>
<feature type="region of interest" description="Disordered" evidence="1">
    <location>
        <begin position="143"/>
        <end position="168"/>
    </location>
</feature>
<organism evidence="2 3">
    <name type="scientific">Saguinus oedipus</name>
    <name type="common">Cotton-top tamarin</name>
    <name type="synonym">Oedipomidas oedipus</name>
    <dbReference type="NCBI Taxonomy" id="9490"/>
    <lineage>
        <taxon>Eukaryota</taxon>
        <taxon>Metazoa</taxon>
        <taxon>Chordata</taxon>
        <taxon>Craniata</taxon>
        <taxon>Vertebrata</taxon>
        <taxon>Euteleostomi</taxon>
        <taxon>Mammalia</taxon>
        <taxon>Eutheria</taxon>
        <taxon>Euarchontoglires</taxon>
        <taxon>Primates</taxon>
        <taxon>Haplorrhini</taxon>
        <taxon>Platyrrhini</taxon>
        <taxon>Cebidae</taxon>
        <taxon>Callitrichinae</taxon>
        <taxon>Saguinus</taxon>
    </lineage>
</organism>
<protein>
    <submittedName>
        <fullName evidence="2">Uncharacterized protein</fullName>
    </submittedName>
</protein>
<proteinExistence type="predicted"/>